<dbReference type="Gene3D" id="3.30.450.90">
    <property type="match status" value="1"/>
</dbReference>
<dbReference type="Gene3D" id="3.40.50.300">
    <property type="entry name" value="P-loop containing nucleotide triphosphate hydrolases"/>
    <property type="match status" value="1"/>
</dbReference>
<dbReference type="Pfam" id="PF00437">
    <property type="entry name" value="T2SSE"/>
    <property type="match status" value="1"/>
</dbReference>
<keyword evidence="3" id="KW-0067">ATP-binding</keyword>
<dbReference type="AlphaFoldDB" id="A0A1G2CA68"/>
<proteinExistence type="inferred from homology"/>
<name>A0A1G2CA68_9BACT</name>
<evidence type="ECO:0000256" key="1">
    <source>
        <dbReference type="ARBA" id="ARBA00006611"/>
    </source>
</evidence>
<organism evidence="5 6">
    <name type="scientific">Candidatus Liptonbacteria bacterium RIFCSPHIGHO2_01_FULL_57_28</name>
    <dbReference type="NCBI Taxonomy" id="1798647"/>
    <lineage>
        <taxon>Bacteria</taxon>
        <taxon>Candidatus Liptoniibacteriota</taxon>
    </lineage>
</organism>
<dbReference type="FunFam" id="3.40.50.300:FF:000398">
    <property type="entry name" value="Type IV pilus assembly ATPase PilB"/>
    <property type="match status" value="1"/>
</dbReference>
<dbReference type="GO" id="GO:0005524">
    <property type="term" value="F:ATP binding"/>
    <property type="evidence" value="ECO:0007669"/>
    <property type="project" value="UniProtKB-KW"/>
</dbReference>
<evidence type="ECO:0000313" key="5">
    <source>
        <dbReference type="EMBL" id="OGY98051.1"/>
    </source>
</evidence>
<feature type="domain" description="Bacterial type II secretion system protein E" evidence="4">
    <location>
        <begin position="17"/>
        <end position="401"/>
    </location>
</feature>
<dbReference type="CDD" id="cd01129">
    <property type="entry name" value="PulE-GspE-like"/>
    <property type="match status" value="1"/>
</dbReference>
<reference evidence="5 6" key="1">
    <citation type="journal article" date="2016" name="Nat. Commun.">
        <title>Thousands of microbial genomes shed light on interconnected biogeochemical processes in an aquifer system.</title>
        <authorList>
            <person name="Anantharaman K."/>
            <person name="Brown C.T."/>
            <person name="Hug L.A."/>
            <person name="Sharon I."/>
            <person name="Castelle C.J."/>
            <person name="Probst A.J."/>
            <person name="Thomas B.C."/>
            <person name="Singh A."/>
            <person name="Wilkins M.J."/>
            <person name="Karaoz U."/>
            <person name="Brodie E.L."/>
            <person name="Williams K.H."/>
            <person name="Hubbard S.S."/>
            <person name="Banfield J.F."/>
        </authorList>
    </citation>
    <scope>NUCLEOTIDE SEQUENCE [LARGE SCALE GENOMIC DNA]</scope>
</reference>
<comment type="caution">
    <text evidence="5">The sequence shown here is derived from an EMBL/GenBank/DDBJ whole genome shotgun (WGS) entry which is preliminary data.</text>
</comment>
<accession>A0A1G2CA68</accession>
<evidence type="ECO:0000256" key="3">
    <source>
        <dbReference type="ARBA" id="ARBA00022840"/>
    </source>
</evidence>
<dbReference type="InterPro" id="IPR001482">
    <property type="entry name" value="T2SS/T4SS_dom"/>
</dbReference>
<sequence>MIATNVGKELERGLDISIISFVEALIEDAYHMRASDIHLEPDEGDVKIRFRIDGVLQDVQIFPRAMYAEALSRIKILAHLRTDEHQTAQDGRFRYELREDKKPIDVRVSVVPTFHEENTVMRLLADQEEEFTLEGLGFSEENRKKLINAIRRPYGMILATGPTGSGKTTTLYTLLKMLNTRSVSIITIEDPVEYAVTGIKQIQVNPRTGLNFASGLRSILRQDPNIIMVGEIRDEETAGIAVNTSLTGHLLLSTLHTNDAATTLPRLLDMKIESYLVASTVNVAIGQRLVRRICQQCKAEKKITAAERESLTEVLPKNTEKLDGKFFYGKGCEACNDSGYYGRIGIHEVLVVDDEIREAILKKASANDIKAIAMKNGMTTMVESGFEKAHSGETTLEEIMRVIHE</sequence>
<dbReference type="GO" id="GO:0005886">
    <property type="term" value="C:plasma membrane"/>
    <property type="evidence" value="ECO:0007669"/>
    <property type="project" value="TreeGrafter"/>
</dbReference>
<gene>
    <name evidence="5" type="ORF">A2855_00920</name>
</gene>
<dbReference type="EMBL" id="MHKX01000017">
    <property type="protein sequence ID" value="OGY98051.1"/>
    <property type="molecule type" value="Genomic_DNA"/>
</dbReference>
<keyword evidence="2" id="KW-0547">Nucleotide-binding</keyword>
<dbReference type="PANTHER" id="PTHR30258">
    <property type="entry name" value="TYPE II SECRETION SYSTEM PROTEIN GSPE-RELATED"/>
    <property type="match status" value="1"/>
</dbReference>
<dbReference type="STRING" id="1798647.A2855_00920"/>
<dbReference type="SUPFAM" id="SSF52540">
    <property type="entry name" value="P-loop containing nucleoside triphosphate hydrolases"/>
    <property type="match status" value="1"/>
</dbReference>
<dbReference type="GO" id="GO:0016887">
    <property type="term" value="F:ATP hydrolysis activity"/>
    <property type="evidence" value="ECO:0007669"/>
    <property type="project" value="TreeGrafter"/>
</dbReference>
<dbReference type="Proteomes" id="UP000179059">
    <property type="component" value="Unassembled WGS sequence"/>
</dbReference>
<evidence type="ECO:0000259" key="4">
    <source>
        <dbReference type="Pfam" id="PF00437"/>
    </source>
</evidence>
<dbReference type="PANTHER" id="PTHR30258:SF1">
    <property type="entry name" value="PROTEIN TRANSPORT PROTEIN HOFB HOMOLOG"/>
    <property type="match status" value="1"/>
</dbReference>
<evidence type="ECO:0000256" key="2">
    <source>
        <dbReference type="ARBA" id="ARBA00022741"/>
    </source>
</evidence>
<evidence type="ECO:0000313" key="6">
    <source>
        <dbReference type="Proteomes" id="UP000179059"/>
    </source>
</evidence>
<comment type="similarity">
    <text evidence="1">Belongs to the GSP E family.</text>
</comment>
<protein>
    <recommendedName>
        <fullName evidence="4">Bacterial type II secretion system protein E domain-containing protein</fullName>
    </recommendedName>
</protein>
<dbReference type="InterPro" id="IPR027417">
    <property type="entry name" value="P-loop_NTPase"/>
</dbReference>